<organism evidence="6 7">
    <name type="scientific">Salix udensis</name>
    <dbReference type="NCBI Taxonomy" id="889485"/>
    <lineage>
        <taxon>Eukaryota</taxon>
        <taxon>Viridiplantae</taxon>
        <taxon>Streptophyta</taxon>
        <taxon>Embryophyta</taxon>
        <taxon>Tracheophyta</taxon>
        <taxon>Spermatophyta</taxon>
        <taxon>Magnoliopsida</taxon>
        <taxon>eudicotyledons</taxon>
        <taxon>Gunneridae</taxon>
        <taxon>Pentapetalae</taxon>
        <taxon>rosids</taxon>
        <taxon>fabids</taxon>
        <taxon>Malpighiales</taxon>
        <taxon>Salicaceae</taxon>
        <taxon>Saliceae</taxon>
        <taxon>Salix</taxon>
    </lineage>
</organism>
<dbReference type="InterPro" id="IPR001000">
    <property type="entry name" value="GH10_dom"/>
</dbReference>
<sequence>MKICKEQISKDFPFASAIASTILETFTLPGKFNLLLVLQKIENRINGKEYCFLIIRLTKRICPACFRTGLLRDSMQQSLKTNSSSRAREVNYTIEDQMLIFFWEDPSTIRHGYRTGPALKSAADSRFQSLMSKYKEEIIYCDVSNEMLHSDVYEQRLGPDATLNFYQIAYEADPLATLFLNEFKVVETCVDVNAAVDTYIAQIREPESGGASNEWNWPGETLF</sequence>
<dbReference type="Proteomes" id="UP001162972">
    <property type="component" value="Chromosome 9"/>
</dbReference>
<keyword evidence="2" id="KW-0378">Hydrolase</keyword>
<name>A0AAD6JTE8_9ROSI</name>
<keyword evidence="7" id="KW-1185">Reference proteome</keyword>
<evidence type="ECO:0000256" key="1">
    <source>
        <dbReference type="ARBA" id="ARBA00007495"/>
    </source>
</evidence>
<dbReference type="EMBL" id="JAPFFJ010000015">
    <property type="protein sequence ID" value="KAJ6409909.1"/>
    <property type="molecule type" value="Genomic_DNA"/>
</dbReference>
<dbReference type="GO" id="GO:0031176">
    <property type="term" value="F:endo-1,4-beta-xylanase activity"/>
    <property type="evidence" value="ECO:0007669"/>
    <property type="project" value="UniProtKB-ARBA"/>
</dbReference>
<evidence type="ECO:0000256" key="2">
    <source>
        <dbReference type="ARBA" id="ARBA00022801"/>
    </source>
</evidence>
<dbReference type="Gene3D" id="3.20.20.80">
    <property type="entry name" value="Glycosidases"/>
    <property type="match status" value="1"/>
</dbReference>
<comment type="caution">
    <text evidence="6">The sequence shown here is derived from an EMBL/GenBank/DDBJ whole genome shotgun (WGS) entry which is preliminary data.</text>
</comment>
<accession>A0AAD6JTE8</accession>
<keyword evidence="3" id="KW-0119">Carbohydrate metabolism</keyword>
<reference evidence="6 7" key="1">
    <citation type="journal article" date="2023" name="Int. J. Mol. Sci.">
        <title>De Novo Assembly and Annotation of 11 Diverse Shrub Willow (Salix) Genomes Reveals Novel Gene Organization in Sex-Linked Regions.</title>
        <authorList>
            <person name="Hyden B."/>
            <person name="Feng K."/>
            <person name="Yates T.B."/>
            <person name="Jawdy S."/>
            <person name="Cereghino C."/>
            <person name="Smart L.B."/>
            <person name="Muchero W."/>
        </authorList>
    </citation>
    <scope>NUCLEOTIDE SEQUENCE [LARGE SCALE GENOMIC DNA]</scope>
    <source>
        <tissue evidence="6">Shoot tip</tissue>
    </source>
</reference>
<dbReference type="AlphaFoldDB" id="A0AAD6JTE8"/>
<dbReference type="InterPro" id="IPR044846">
    <property type="entry name" value="GH10"/>
</dbReference>
<dbReference type="PANTHER" id="PTHR31490:SF3">
    <property type="entry name" value="GLYCOSYL HYDROLASE FAMILY 10 PROTEIN"/>
    <property type="match status" value="1"/>
</dbReference>
<evidence type="ECO:0000313" key="7">
    <source>
        <dbReference type="Proteomes" id="UP001162972"/>
    </source>
</evidence>
<evidence type="ECO:0000313" key="6">
    <source>
        <dbReference type="EMBL" id="KAJ6409909.1"/>
    </source>
</evidence>
<dbReference type="Pfam" id="PF00331">
    <property type="entry name" value="Glyco_hydro_10"/>
    <property type="match status" value="1"/>
</dbReference>
<evidence type="ECO:0000256" key="4">
    <source>
        <dbReference type="ARBA" id="ARBA00023326"/>
    </source>
</evidence>
<feature type="domain" description="GH10" evidence="5">
    <location>
        <begin position="99"/>
        <end position="192"/>
    </location>
</feature>
<proteinExistence type="inferred from homology"/>
<dbReference type="SUPFAM" id="SSF51445">
    <property type="entry name" value="(Trans)glycosidases"/>
    <property type="match status" value="1"/>
</dbReference>
<dbReference type="GO" id="GO:0000272">
    <property type="term" value="P:polysaccharide catabolic process"/>
    <property type="evidence" value="ECO:0007669"/>
    <property type="project" value="UniProtKB-KW"/>
</dbReference>
<dbReference type="PANTHER" id="PTHR31490">
    <property type="entry name" value="GLYCOSYL HYDROLASE"/>
    <property type="match status" value="1"/>
</dbReference>
<evidence type="ECO:0000259" key="5">
    <source>
        <dbReference type="Pfam" id="PF00331"/>
    </source>
</evidence>
<comment type="similarity">
    <text evidence="1">Belongs to the glycosyl hydrolase 10 (cellulase F) family.</text>
</comment>
<gene>
    <name evidence="6" type="ORF">OIU84_009406</name>
</gene>
<protein>
    <recommendedName>
        <fullName evidence="5">GH10 domain-containing protein</fullName>
    </recommendedName>
</protein>
<dbReference type="InterPro" id="IPR017853">
    <property type="entry name" value="GH"/>
</dbReference>
<evidence type="ECO:0000256" key="3">
    <source>
        <dbReference type="ARBA" id="ARBA00023277"/>
    </source>
</evidence>
<keyword evidence="4" id="KW-0624">Polysaccharide degradation</keyword>